<evidence type="ECO:0000313" key="1">
    <source>
        <dbReference type="EMBL" id="MBW7476631.1"/>
    </source>
</evidence>
<dbReference type="Proteomes" id="UP000812277">
    <property type="component" value="Unassembled WGS sequence"/>
</dbReference>
<dbReference type="Gene3D" id="1.10.287.1100">
    <property type="entry name" value="Sporulation inhibitor A"/>
    <property type="match status" value="1"/>
</dbReference>
<keyword evidence="2" id="KW-1185">Reference proteome</keyword>
<dbReference type="RefSeq" id="WP_219873884.1">
    <property type="nucleotide sequence ID" value="NZ_JAHZIJ010000015.1"/>
</dbReference>
<accession>A0ABS7DAK8</accession>
<sequence length="47" mass="5602">MEILSDELLVDAYRLALNYKLELDFIMLLAAEMKRRQINPDQYRITA</sequence>
<organism evidence="1 2">
    <name type="scientific">Paenibacillus oenotherae</name>
    <dbReference type="NCBI Taxonomy" id="1435645"/>
    <lineage>
        <taxon>Bacteria</taxon>
        <taxon>Bacillati</taxon>
        <taxon>Bacillota</taxon>
        <taxon>Bacilli</taxon>
        <taxon>Bacillales</taxon>
        <taxon>Paenibacillaceae</taxon>
        <taxon>Paenibacillus</taxon>
    </lineage>
</organism>
<dbReference type="InterPro" id="IPR036916">
    <property type="entry name" value="Sda_sf"/>
</dbReference>
<keyword evidence="1" id="KW-0649">Protein kinase inhibitor</keyword>
<dbReference type="InterPro" id="IPR015064">
    <property type="entry name" value="Sda"/>
</dbReference>
<comment type="caution">
    <text evidence="1">The sequence shown here is derived from an EMBL/GenBank/DDBJ whole genome shotgun (WGS) entry which is preliminary data.</text>
</comment>
<dbReference type="GO" id="GO:0004860">
    <property type="term" value="F:protein kinase inhibitor activity"/>
    <property type="evidence" value="ECO:0007669"/>
    <property type="project" value="UniProtKB-KW"/>
</dbReference>
<dbReference type="Pfam" id="PF08970">
    <property type="entry name" value="Sda"/>
    <property type="match status" value="1"/>
</dbReference>
<protein>
    <submittedName>
        <fullName evidence="1">Sporulation histidine kinase inhibitor Sda</fullName>
    </submittedName>
</protein>
<reference evidence="1 2" key="1">
    <citation type="submission" date="2021-07" db="EMBL/GenBank/DDBJ databases">
        <title>Paenibacillus radiodurans sp. nov., isolated from the southeastern edge of Tengger Desert.</title>
        <authorList>
            <person name="Zhang G."/>
        </authorList>
    </citation>
    <scope>NUCLEOTIDE SEQUENCE [LARGE SCALE GENOMIC DNA]</scope>
    <source>
        <strain evidence="1 2">DT7-4</strain>
    </source>
</reference>
<proteinExistence type="predicted"/>
<dbReference type="SUPFAM" id="SSF100985">
    <property type="entry name" value="Sporulation inhibitor Sda"/>
    <property type="match status" value="1"/>
</dbReference>
<evidence type="ECO:0000313" key="2">
    <source>
        <dbReference type="Proteomes" id="UP000812277"/>
    </source>
</evidence>
<name>A0ABS7DAK8_9BACL</name>
<dbReference type="EMBL" id="JAHZIJ010000015">
    <property type="protein sequence ID" value="MBW7476631.1"/>
    <property type="molecule type" value="Genomic_DNA"/>
</dbReference>
<gene>
    <name evidence="1" type="ORF">K0T92_18080</name>
</gene>